<accession>A0A0B6AMQ9</accession>
<organism evidence="1 2">
    <name type="scientific">Priestia megaterium (strain ATCC 14581 / DSM 32 / CCUG 1817 / JCM 2506 / NBRC 15308 / NCIMB 9376 / NCTC 10342 / NRRL B-14308 / VKM B-512 / Ford 19)</name>
    <name type="common">Bacillus megaterium</name>
    <dbReference type="NCBI Taxonomy" id="1348623"/>
    <lineage>
        <taxon>Bacteria</taxon>
        <taxon>Bacillati</taxon>
        <taxon>Bacillota</taxon>
        <taxon>Bacilli</taxon>
        <taxon>Bacillales</taxon>
        <taxon>Bacillaceae</taxon>
        <taxon>Priestia</taxon>
    </lineage>
</organism>
<reference evidence="1 2" key="1">
    <citation type="journal article" date="2015" name="Genome Announc.">
        <title>Complete genome sequences for 35 biothreat assay-relevant bacillus species.</title>
        <authorList>
            <person name="Johnson S.L."/>
            <person name="Daligault H.E."/>
            <person name="Davenport K.W."/>
            <person name="Jaissle J."/>
            <person name="Frey K.G."/>
            <person name="Ladner J.T."/>
            <person name="Broomall S.M."/>
            <person name="Bishop-Lilly K.A."/>
            <person name="Bruce D.C."/>
            <person name="Gibbons H.S."/>
            <person name="Coyne S.R."/>
            <person name="Lo C.C."/>
            <person name="Meincke L."/>
            <person name="Munk A.C."/>
            <person name="Koroleva G.I."/>
            <person name="Rosenzweig C.N."/>
            <person name="Palacios G.F."/>
            <person name="Redden C.L."/>
            <person name="Minogue T.D."/>
            <person name="Chain P.S."/>
        </authorList>
    </citation>
    <scope>NUCLEOTIDE SEQUENCE [LARGE SCALE GENOMIC DNA]</scope>
    <source>
        <strain evidence="2">ATCC 14581 / DSM 32 / JCM 2506 / NBRC 15308 / NCIMB 9376 / NCTC 10342 / NRRL B-14308 / VKM B-512</strain>
    </source>
</reference>
<evidence type="ECO:0000313" key="2">
    <source>
        <dbReference type="Proteomes" id="UP000031829"/>
    </source>
</evidence>
<protein>
    <submittedName>
        <fullName evidence="1">Uncharacterized protein</fullName>
    </submittedName>
</protein>
<evidence type="ECO:0000313" key="1">
    <source>
        <dbReference type="EMBL" id="AJI21878.1"/>
    </source>
</evidence>
<gene>
    <name evidence="1" type="ORF">BG04_3945</name>
</gene>
<dbReference type="KEGG" id="bmeg:BG04_3945"/>
<sequence>MSIKKENTKESMSLAKKDTSEKNFKYYWNEIIRALIVTK</sequence>
<name>A0A0B6AMQ9_PRIM2</name>
<dbReference type="HOGENOM" id="CLU_3304837_0_0_9"/>
<proteinExistence type="predicted"/>
<dbReference type="AlphaFoldDB" id="A0A0B6AMQ9"/>
<dbReference type="EMBL" id="CP009920">
    <property type="protein sequence ID" value="AJI21878.1"/>
    <property type="molecule type" value="Genomic_DNA"/>
</dbReference>
<dbReference type="Proteomes" id="UP000031829">
    <property type="component" value="Chromosome"/>
</dbReference>